<accession>A0A162JMH6</accession>
<sequence length="238" mass="27008">MDRLVYREHGYNLTENPYALPESFMQQAVCSQLFVEFLKTTTEDLPVQEEEKASNHAVFKLIFTNHYEDFAGLRLEMAVNDKYKSQSETIQGSTVEFKSGYLCVKPTLSSRPSSRTALTCELPIARNWLVGSIINVLFHFQLAHFDFVILQDRAQAIHLLLSQGFIQSHNISRVLIGPALPSTSIYDALGLRFTHRGRVFACPIDKGRFTTYQRNLQSSMPYEGSRRALQLAELIPGA</sequence>
<organism evidence="1 2">
    <name type="scientific">Metarhizium rileyi (strain RCEF 4871)</name>
    <name type="common">Nomuraea rileyi</name>
    <dbReference type="NCBI Taxonomy" id="1649241"/>
    <lineage>
        <taxon>Eukaryota</taxon>
        <taxon>Fungi</taxon>
        <taxon>Dikarya</taxon>
        <taxon>Ascomycota</taxon>
        <taxon>Pezizomycotina</taxon>
        <taxon>Sordariomycetes</taxon>
        <taxon>Hypocreomycetidae</taxon>
        <taxon>Hypocreales</taxon>
        <taxon>Clavicipitaceae</taxon>
        <taxon>Metarhizium</taxon>
    </lineage>
</organism>
<name>A0A162JMH6_METRR</name>
<reference evidence="1 2" key="1">
    <citation type="journal article" date="2016" name="Genome Biol. Evol.">
        <title>Divergent and convergent evolution of fungal pathogenicity.</title>
        <authorList>
            <person name="Shang Y."/>
            <person name="Xiao G."/>
            <person name="Zheng P."/>
            <person name="Cen K."/>
            <person name="Zhan S."/>
            <person name="Wang C."/>
        </authorList>
    </citation>
    <scope>NUCLEOTIDE SEQUENCE [LARGE SCALE GENOMIC DNA]</scope>
    <source>
        <strain evidence="1 2">RCEF 4871</strain>
    </source>
</reference>
<evidence type="ECO:0000313" key="1">
    <source>
        <dbReference type="EMBL" id="OAA46378.1"/>
    </source>
</evidence>
<proteinExistence type="predicted"/>
<keyword evidence="2" id="KW-1185">Reference proteome</keyword>
<protein>
    <submittedName>
        <fullName evidence="1">Uncharacterized protein</fullName>
    </submittedName>
</protein>
<dbReference type="OMA" id="ACPIDKG"/>
<evidence type="ECO:0000313" key="2">
    <source>
        <dbReference type="Proteomes" id="UP000243498"/>
    </source>
</evidence>
<dbReference type="EMBL" id="AZHC01000007">
    <property type="protein sequence ID" value="OAA46378.1"/>
    <property type="molecule type" value="Genomic_DNA"/>
</dbReference>
<dbReference type="Proteomes" id="UP000243498">
    <property type="component" value="Unassembled WGS sequence"/>
</dbReference>
<gene>
    <name evidence="1" type="ORF">NOR_03131</name>
</gene>
<dbReference type="AlphaFoldDB" id="A0A162JMH6"/>
<comment type="caution">
    <text evidence="1">The sequence shown here is derived from an EMBL/GenBank/DDBJ whole genome shotgun (WGS) entry which is preliminary data.</text>
</comment>
<dbReference type="OrthoDB" id="4174307at2759"/>